<dbReference type="AlphaFoldDB" id="A0A377U2N0"/>
<gene>
    <name evidence="1" type="ORF">NCTC9140_07153</name>
</gene>
<dbReference type="Proteomes" id="UP000254938">
    <property type="component" value="Unassembled WGS sequence"/>
</dbReference>
<sequence>MTAYTRVTLNPYMTATRYLRKLPYPNDITEIPSLVSGLIIQADYDVNDPGSLTRNRVSETAMTVVGAPELVTYGVVCDEQNYIDTNIDISAYNADDMSMIVIADRLTAGQAGLVGHLVLTGTQRYRGVLAAADKWTAKWLTSGIVNQEAAIAVSTPEGYSEFVAARFIRDAGDGSMMTKVRTQRNLAEFTRTAAITPANMPSATMKIGATASGSGTSAATVRAVLVFNRALSDEEMALIYQIYANYYEYHEAGFSL</sequence>
<proteinExistence type="predicted"/>
<organism evidence="1 2">
    <name type="scientific">Klebsiella pneumoniae</name>
    <dbReference type="NCBI Taxonomy" id="573"/>
    <lineage>
        <taxon>Bacteria</taxon>
        <taxon>Pseudomonadati</taxon>
        <taxon>Pseudomonadota</taxon>
        <taxon>Gammaproteobacteria</taxon>
        <taxon>Enterobacterales</taxon>
        <taxon>Enterobacteriaceae</taxon>
        <taxon>Klebsiella/Raoultella group</taxon>
        <taxon>Klebsiella</taxon>
        <taxon>Klebsiella pneumoniae complex</taxon>
    </lineage>
</organism>
<reference evidence="1 2" key="1">
    <citation type="submission" date="2018-06" db="EMBL/GenBank/DDBJ databases">
        <authorList>
            <consortium name="Pathogen Informatics"/>
            <person name="Doyle S."/>
        </authorList>
    </citation>
    <scope>NUCLEOTIDE SEQUENCE [LARGE SCALE GENOMIC DNA]</scope>
    <source>
        <strain evidence="1 2">NCTC9140</strain>
    </source>
</reference>
<protein>
    <submittedName>
        <fullName evidence="1">Uncharacterized protein</fullName>
    </submittedName>
</protein>
<accession>A0A377U2N0</accession>
<evidence type="ECO:0000313" key="1">
    <source>
        <dbReference type="EMBL" id="STS85326.1"/>
    </source>
</evidence>
<dbReference type="EMBL" id="UGKQ01000007">
    <property type="protein sequence ID" value="STS85326.1"/>
    <property type="molecule type" value="Genomic_DNA"/>
</dbReference>
<dbReference type="RefSeq" id="WP_135717633.1">
    <property type="nucleotide sequence ID" value="NZ_AP019665.1"/>
</dbReference>
<evidence type="ECO:0000313" key="2">
    <source>
        <dbReference type="Proteomes" id="UP000254938"/>
    </source>
</evidence>
<name>A0A377U2N0_KLEPN</name>